<gene>
    <name evidence="1" type="ORF">GJ668_09455</name>
</gene>
<dbReference type="PANTHER" id="PTHR34825">
    <property type="entry name" value="CONSERVED PROTEIN, WITH A WEAK D-GALACTARATE DEHYDRATASE/ALTRONATE HYDROLASE DOMAIN"/>
    <property type="match status" value="1"/>
</dbReference>
<accession>A0A6N8EFK5</accession>
<dbReference type="AlphaFoldDB" id="A0A6N8EFK5"/>
<evidence type="ECO:0000313" key="1">
    <source>
        <dbReference type="EMBL" id="MTW21327.1"/>
    </source>
</evidence>
<name>A0A6N8EFK5_9GAMM</name>
<dbReference type="EMBL" id="WNKT01000017">
    <property type="protein sequence ID" value="MTW21327.1"/>
    <property type="molecule type" value="Genomic_DNA"/>
</dbReference>
<dbReference type="OrthoDB" id="5619227at2"/>
<protein>
    <submittedName>
        <fullName evidence="1">AAA family ATPase</fullName>
    </submittedName>
</protein>
<organism evidence="1 2">
    <name type="scientific">Allochromatium palmeri</name>
    <dbReference type="NCBI Taxonomy" id="231048"/>
    <lineage>
        <taxon>Bacteria</taxon>
        <taxon>Pseudomonadati</taxon>
        <taxon>Pseudomonadota</taxon>
        <taxon>Gammaproteobacteria</taxon>
        <taxon>Chromatiales</taxon>
        <taxon>Chromatiaceae</taxon>
        <taxon>Allochromatium</taxon>
    </lineage>
</organism>
<evidence type="ECO:0000313" key="2">
    <source>
        <dbReference type="Proteomes" id="UP000434044"/>
    </source>
</evidence>
<dbReference type="RefSeq" id="WP_155449916.1">
    <property type="nucleotide sequence ID" value="NZ_WNKT01000017.1"/>
</dbReference>
<proteinExistence type="predicted"/>
<keyword evidence="2" id="KW-1185">Reference proteome</keyword>
<comment type="caution">
    <text evidence="1">The sequence shown here is derived from an EMBL/GenBank/DDBJ whole genome shotgun (WGS) entry which is preliminary data.</text>
</comment>
<dbReference type="Proteomes" id="UP000434044">
    <property type="component" value="Unassembled WGS sequence"/>
</dbReference>
<reference evidence="1 2" key="1">
    <citation type="submission" date="2019-11" db="EMBL/GenBank/DDBJ databases">
        <title>Whole-genome sequence of the anaerobic purple sulfur bacterium Allochromatium palmeri DSM 15591.</title>
        <authorList>
            <person name="Kyndt J.A."/>
            <person name="Meyer T.E."/>
        </authorList>
    </citation>
    <scope>NUCLEOTIDE SEQUENCE [LARGE SCALE GENOMIC DNA]</scope>
    <source>
        <strain evidence="1 2">DSM 15591</strain>
    </source>
</reference>
<sequence length="174" mass="19695">MIGTLHFGWTLHAEEISPFIYVWLWYEATVATLYLEPKFNTLCGFTESEVTTVLERLAAEGAGASAWTPADALNTMRTFYNGYRFSEDAETSVYNPTLTLYFLKALQEVGRPRPLCRTPARDLAARPAVAARLDEAAEQARRYGATLRKRYDLTDLRILAVVAIGLERLVWRVL</sequence>
<dbReference type="PANTHER" id="PTHR34825:SF1">
    <property type="entry name" value="AAA-ATPASE-LIKE DOMAIN-CONTAINING PROTEIN"/>
    <property type="match status" value="1"/>
</dbReference>